<keyword evidence="2" id="KW-1185">Reference proteome</keyword>
<evidence type="ECO:0000313" key="2">
    <source>
        <dbReference type="Proteomes" id="UP000799770"/>
    </source>
</evidence>
<sequence>MPHQPRITTILPCTSMTSATQFFIRLGFTAPSDEALKQWDSYLLLSHPNGSDIHLREVSVDEEGWLDPLKNSFGIYVYTPDVEALAVEFADEIIESAKNAEVKEWGMLEFSVNGPDGCLVRVGWSAEDIESKKRAAQGK</sequence>
<evidence type="ECO:0000313" key="1">
    <source>
        <dbReference type="EMBL" id="KAF2110503.1"/>
    </source>
</evidence>
<name>A0A6A5YU64_9PLEO</name>
<evidence type="ECO:0008006" key="3">
    <source>
        <dbReference type="Google" id="ProtNLM"/>
    </source>
</evidence>
<dbReference type="SUPFAM" id="SSF54593">
    <property type="entry name" value="Glyoxalase/Bleomycin resistance protein/Dihydroxybiphenyl dioxygenase"/>
    <property type="match status" value="1"/>
</dbReference>
<dbReference type="EMBL" id="ML977338">
    <property type="protein sequence ID" value="KAF2110503.1"/>
    <property type="molecule type" value="Genomic_DNA"/>
</dbReference>
<protein>
    <recommendedName>
        <fullName evidence="3">VOC domain-containing protein</fullName>
    </recommendedName>
</protein>
<dbReference type="Proteomes" id="UP000799770">
    <property type="component" value="Unassembled WGS sequence"/>
</dbReference>
<gene>
    <name evidence="1" type="ORF">BDV96DRAFT_584079</name>
</gene>
<dbReference type="OrthoDB" id="3938957at2759"/>
<accession>A0A6A5YU64</accession>
<proteinExistence type="predicted"/>
<reference evidence="1" key="1">
    <citation type="journal article" date="2020" name="Stud. Mycol.">
        <title>101 Dothideomycetes genomes: a test case for predicting lifestyles and emergence of pathogens.</title>
        <authorList>
            <person name="Haridas S."/>
            <person name="Albert R."/>
            <person name="Binder M."/>
            <person name="Bloem J."/>
            <person name="Labutti K."/>
            <person name="Salamov A."/>
            <person name="Andreopoulos B."/>
            <person name="Baker S."/>
            <person name="Barry K."/>
            <person name="Bills G."/>
            <person name="Bluhm B."/>
            <person name="Cannon C."/>
            <person name="Castanera R."/>
            <person name="Culley D."/>
            <person name="Daum C."/>
            <person name="Ezra D."/>
            <person name="Gonzalez J."/>
            <person name="Henrissat B."/>
            <person name="Kuo A."/>
            <person name="Liang C."/>
            <person name="Lipzen A."/>
            <person name="Lutzoni F."/>
            <person name="Magnuson J."/>
            <person name="Mondo S."/>
            <person name="Nolan M."/>
            <person name="Ohm R."/>
            <person name="Pangilinan J."/>
            <person name="Park H.-J."/>
            <person name="Ramirez L."/>
            <person name="Alfaro M."/>
            <person name="Sun H."/>
            <person name="Tritt A."/>
            <person name="Yoshinaga Y."/>
            <person name="Zwiers L.-H."/>
            <person name="Turgeon B."/>
            <person name="Goodwin S."/>
            <person name="Spatafora J."/>
            <person name="Crous P."/>
            <person name="Grigoriev I."/>
        </authorList>
    </citation>
    <scope>NUCLEOTIDE SEQUENCE</scope>
    <source>
        <strain evidence="1">CBS 627.86</strain>
    </source>
</reference>
<dbReference type="Gene3D" id="3.10.180.10">
    <property type="entry name" value="2,3-Dihydroxybiphenyl 1,2-Dioxygenase, domain 1"/>
    <property type="match status" value="1"/>
</dbReference>
<dbReference type="AlphaFoldDB" id="A0A6A5YU64"/>
<dbReference type="InterPro" id="IPR029068">
    <property type="entry name" value="Glyas_Bleomycin-R_OHBP_Dase"/>
</dbReference>
<organism evidence="1 2">
    <name type="scientific">Lophiotrema nucula</name>
    <dbReference type="NCBI Taxonomy" id="690887"/>
    <lineage>
        <taxon>Eukaryota</taxon>
        <taxon>Fungi</taxon>
        <taxon>Dikarya</taxon>
        <taxon>Ascomycota</taxon>
        <taxon>Pezizomycotina</taxon>
        <taxon>Dothideomycetes</taxon>
        <taxon>Pleosporomycetidae</taxon>
        <taxon>Pleosporales</taxon>
        <taxon>Lophiotremataceae</taxon>
        <taxon>Lophiotrema</taxon>
    </lineage>
</organism>